<keyword evidence="5" id="KW-0119">Carbohydrate metabolism</keyword>
<dbReference type="GO" id="GO:0045493">
    <property type="term" value="P:xylan catabolic process"/>
    <property type="evidence" value="ECO:0007669"/>
    <property type="project" value="UniProtKB-KW"/>
</dbReference>
<keyword evidence="6" id="KW-1185">Reference proteome</keyword>
<evidence type="ECO:0000313" key="6">
    <source>
        <dbReference type="Proteomes" id="UP000011717"/>
    </source>
</evidence>
<dbReference type="InterPro" id="IPR050300">
    <property type="entry name" value="GDXG_lipolytic_enzyme"/>
</dbReference>
<evidence type="ECO:0000259" key="4">
    <source>
        <dbReference type="Pfam" id="PF20434"/>
    </source>
</evidence>
<dbReference type="RefSeq" id="WP_008600301.1">
    <property type="nucleotide sequence ID" value="NZ_AMRV01000002.1"/>
</dbReference>
<dbReference type="SUPFAM" id="SSF53474">
    <property type="entry name" value="alpha/beta-Hydrolases"/>
    <property type="match status" value="1"/>
</dbReference>
<protein>
    <submittedName>
        <fullName evidence="5">Xylanase</fullName>
    </submittedName>
</protein>
<evidence type="ECO:0000313" key="5">
    <source>
        <dbReference type="EMBL" id="EMD83829.1"/>
    </source>
</evidence>
<evidence type="ECO:0000256" key="3">
    <source>
        <dbReference type="SAM" id="SignalP"/>
    </source>
</evidence>
<keyword evidence="1 5" id="KW-0378">Hydrolase</keyword>
<accession>M2TB52</accession>
<dbReference type="Pfam" id="PF20434">
    <property type="entry name" value="BD-FAE"/>
    <property type="match status" value="1"/>
</dbReference>
<evidence type="ECO:0000256" key="2">
    <source>
        <dbReference type="SAM" id="MobiDB-lite"/>
    </source>
</evidence>
<gene>
    <name evidence="5" type="ORF">C725_0801</name>
</gene>
<feature type="domain" description="BD-FAE-like" evidence="4">
    <location>
        <begin position="78"/>
        <end position="273"/>
    </location>
</feature>
<feature type="chain" id="PRO_5004026605" evidence="3">
    <location>
        <begin position="31"/>
        <end position="318"/>
    </location>
</feature>
<dbReference type="OrthoDB" id="9771666at2"/>
<dbReference type="PANTHER" id="PTHR48081:SF6">
    <property type="entry name" value="PEPTIDASE S9 PROLYL OLIGOPEPTIDASE CATALYTIC DOMAIN-CONTAINING PROTEIN"/>
    <property type="match status" value="1"/>
</dbReference>
<dbReference type="PROSITE" id="PS51318">
    <property type="entry name" value="TAT"/>
    <property type="match status" value="1"/>
</dbReference>
<name>M2TB52_9SPHN</name>
<keyword evidence="5" id="KW-0624">Polysaccharide degradation</keyword>
<reference evidence="5 6" key="1">
    <citation type="journal article" date="2013" name="Genome Announc.">
        <title>Draft Genome Sequence of Strain JLT2015T, Belonging to the Family Sphingomonadaceae of the Alphaproteobacteria.</title>
        <authorList>
            <person name="Tang K."/>
            <person name="Liu K."/>
            <person name="Li S."/>
            <person name="Jiao N."/>
        </authorList>
    </citation>
    <scope>NUCLEOTIDE SEQUENCE [LARGE SCALE GENOMIC DNA]</scope>
    <source>
        <strain evidence="5 6">JLT2015</strain>
    </source>
</reference>
<dbReference type="Proteomes" id="UP000011717">
    <property type="component" value="Unassembled WGS sequence"/>
</dbReference>
<dbReference type="PANTHER" id="PTHR48081">
    <property type="entry name" value="AB HYDROLASE SUPERFAMILY PROTEIN C4A8.06C"/>
    <property type="match status" value="1"/>
</dbReference>
<dbReference type="InterPro" id="IPR049492">
    <property type="entry name" value="BD-FAE-like_dom"/>
</dbReference>
<keyword evidence="5" id="KW-0326">Glycosidase</keyword>
<evidence type="ECO:0000256" key="1">
    <source>
        <dbReference type="ARBA" id="ARBA00022801"/>
    </source>
</evidence>
<dbReference type="AlphaFoldDB" id="M2TB52"/>
<keyword evidence="3" id="KW-0732">Signal</keyword>
<dbReference type="Gene3D" id="3.40.50.1820">
    <property type="entry name" value="alpha/beta hydrolase"/>
    <property type="match status" value="1"/>
</dbReference>
<feature type="signal peptide" evidence="3">
    <location>
        <begin position="1"/>
        <end position="30"/>
    </location>
</feature>
<feature type="region of interest" description="Disordered" evidence="2">
    <location>
        <begin position="41"/>
        <end position="60"/>
    </location>
</feature>
<dbReference type="EMBL" id="AMRV01000002">
    <property type="protein sequence ID" value="EMD83829.1"/>
    <property type="molecule type" value="Genomic_DNA"/>
</dbReference>
<proteinExistence type="predicted"/>
<organism evidence="5 6">
    <name type="scientific">Pacificimonas flava</name>
    <dbReference type="NCBI Taxonomy" id="1234595"/>
    <lineage>
        <taxon>Bacteria</taxon>
        <taxon>Pseudomonadati</taxon>
        <taxon>Pseudomonadota</taxon>
        <taxon>Alphaproteobacteria</taxon>
        <taxon>Sphingomonadales</taxon>
        <taxon>Sphingosinicellaceae</taxon>
        <taxon>Pacificimonas</taxon>
    </lineage>
</organism>
<dbReference type="InterPro" id="IPR029058">
    <property type="entry name" value="AB_hydrolase_fold"/>
</dbReference>
<keyword evidence="5" id="KW-0858">Xylan degradation</keyword>
<dbReference type="InterPro" id="IPR006311">
    <property type="entry name" value="TAT_signal"/>
</dbReference>
<sequence>MIEIPFSRRALMGAGAAAAMLPTLAGRASAATPGYEEEIPLWEGPPPGEGSVSGPEKVGGPGKGYGAVSNISQPRMRVYRPKVPNGRAVLVMGGGGYFRIQLWKESTPIALWLQARGYTVFDLIYRLPNDGWAPAASFMDAQRAMRLIRARALDYTIRPDAVGVLGFSAGGHLAGMTALAPAIVQYDARDAADSQPVQPDFSALLFPVVTLAAPYDTTRTRRELIGENPGPEAVRRWSLDTHASKEAPPTFIAAAADDTIAPPAHGIMLFNALTGVGAAAELHLFERGGHGFGLGKPGELIAAWPGLLGNWLDNRTRS</sequence>
<dbReference type="GO" id="GO:0016798">
    <property type="term" value="F:hydrolase activity, acting on glycosyl bonds"/>
    <property type="evidence" value="ECO:0007669"/>
    <property type="project" value="UniProtKB-KW"/>
</dbReference>
<comment type="caution">
    <text evidence="5">The sequence shown here is derived from an EMBL/GenBank/DDBJ whole genome shotgun (WGS) entry which is preliminary data.</text>
</comment>